<comment type="caution">
    <text evidence="15">The sequence shown here is derived from an EMBL/GenBank/DDBJ whole genome shotgun (WGS) entry which is preliminary data.</text>
</comment>
<dbReference type="PANTHER" id="PTHR21327:SF34">
    <property type="entry name" value="3,4-DIHYDROXY-2-BUTANONE 4-PHOSPHATE SYNTHASE"/>
    <property type="match status" value="1"/>
</dbReference>
<organism evidence="15 16">
    <name type="scientific">Acidiferrobacter thiooxydans</name>
    <dbReference type="NCBI Taxonomy" id="163359"/>
    <lineage>
        <taxon>Bacteria</taxon>
        <taxon>Pseudomonadati</taxon>
        <taxon>Pseudomonadota</taxon>
        <taxon>Gammaproteobacteria</taxon>
        <taxon>Acidiferrobacterales</taxon>
        <taxon>Acidiferrobacteraceae</taxon>
        <taxon>Acidiferrobacter</taxon>
    </lineage>
</organism>
<evidence type="ECO:0000256" key="3">
    <source>
        <dbReference type="ARBA" id="ARBA00002284"/>
    </source>
</evidence>
<dbReference type="OrthoDB" id="9793111at2"/>
<evidence type="ECO:0000256" key="14">
    <source>
        <dbReference type="HAMAP-Rule" id="MF_00180"/>
    </source>
</evidence>
<name>A0A1C2G1K6_9GAMM</name>
<dbReference type="FunFam" id="3.90.870.10:FF:000001">
    <property type="entry name" value="Riboflavin biosynthesis protein RibBA"/>
    <property type="match status" value="1"/>
</dbReference>
<comment type="subunit">
    <text evidence="14">Homodimer.</text>
</comment>
<dbReference type="Pfam" id="PF00925">
    <property type="entry name" value="GTP_cyclohydro2"/>
    <property type="match status" value="1"/>
</dbReference>
<keyword evidence="16" id="KW-1185">Reference proteome</keyword>
<keyword evidence="13 14" id="KW-0456">Lyase</keyword>
<comment type="pathway">
    <text evidence="4 14">Cofactor biosynthesis; riboflavin biosynthesis; 2-hydroxy-3-oxobutyl phosphate from D-ribulose 5-phosphate: step 1/1.</text>
</comment>
<dbReference type="EC" id="4.1.99.12" evidence="7 14"/>
<evidence type="ECO:0000256" key="10">
    <source>
        <dbReference type="ARBA" id="ARBA00022723"/>
    </source>
</evidence>
<evidence type="ECO:0000256" key="8">
    <source>
        <dbReference type="ARBA" id="ARBA00018836"/>
    </source>
</evidence>
<evidence type="ECO:0000256" key="6">
    <source>
        <dbReference type="ARBA" id="ARBA00008976"/>
    </source>
</evidence>
<feature type="binding site" evidence="14">
    <location>
        <begin position="27"/>
        <end position="28"/>
    </location>
    <ligand>
        <name>D-ribulose 5-phosphate</name>
        <dbReference type="ChEBI" id="CHEBI:58121"/>
    </ligand>
</feature>
<sequence length="368" mass="39811">MPISPISEIIDELKAGRMVVIMDDADRENEGDLLMAAEAVTPEAINFMVRHGRGLVCLTLTPERCQRLGLEPMVKENGSRYATHFTASIEAAEGVTTGISAADRAATIRAAIAPQAKARDLVSPGHIFPIMARRGGVLARAGHTEAGVDLARFAGFEPAAVICEILKDDGEMARQPDLERFAAEHHLKIGTIADLIHYRLQHHSSVHRLDERLIETVHGSFRQVAYHDDIEDRVHLALVCGEIDAQPLPVRVHVQESLLDLVSDVHAPSWTLAGALRHVAAAGRGVVVLLDQPAPTASTLARLKSPIPEPVAPLGAGREIMRTVGLGSQILLDLGVRKMQVLGHPRKTPGLAGFHLEVVEYVTPRGKE</sequence>
<evidence type="ECO:0000256" key="9">
    <source>
        <dbReference type="ARBA" id="ARBA00022619"/>
    </source>
</evidence>
<feature type="binding site" evidence="14">
    <location>
        <begin position="140"/>
        <end position="144"/>
    </location>
    <ligand>
        <name>D-ribulose 5-phosphate</name>
        <dbReference type="ChEBI" id="CHEBI:58121"/>
    </ligand>
</feature>
<feature type="binding site" evidence="14">
    <location>
        <position position="28"/>
    </location>
    <ligand>
        <name>Mg(2+)</name>
        <dbReference type="ChEBI" id="CHEBI:18420"/>
        <label>2</label>
    </ligand>
</feature>
<dbReference type="PIRSF" id="PIRSF001259">
    <property type="entry name" value="RibA"/>
    <property type="match status" value="1"/>
</dbReference>
<evidence type="ECO:0000256" key="12">
    <source>
        <dbReference type="ARBA" id="ARBA00023211"/>
    </source>
</evidence>
<dbReference type="Pfam" id="PF00926">
    <property type="entry name" value="DHBP_synthase"/>
    <property type="match status" value="1"/>
</dbReference>
<dbReference type="PANTHER" id="PTHR21327">
    <property type="entry name" value="GTP CYCLOHYDROLASE II-RELATED"/>
    <property type="match status" value="1"/>
</dbReference>
<feature type="site" description="Essential for catalytic activity" evidence="14">
    <location>
        <position position="164"/>
    </location>
</feature>
<comment type="similarity">
    <text evidence="5">In the N-terminal section; belongs to the DHBP synthase family.</text>
</comment>
<dbReference type="GO" id="GO:0005829">
    <property type="term" value="C:cytosol"/>
    <property type="evidence" value="ECO:0007669"/>
    <property type="project" value="TreeGrafter"/>
</dbReference>
<evidence type="ECO:0000256" key="11">
    <source>
        <dbReference type="ARBA" id="ARBA00022842"/>
    </source>
</evidence>
<feature type="binding site" evidence="14">
    <location>
        <position position="32"/>
    </location>
    <ligand>
        <name>D-ribulose 5-phosphate</name>
        <dbReference type="ChEBI" id="CHEBI:58121"/>
    </ligand>
</feature>
<dbReference type="GO" id="GO:0008686">
    <property type="term" value="F:3,4-dihydroxy-2-butanone-4-phosphate synthase activity"/>
    <property type="evidence" value="ECO:0007669"/>
    <property type="project" value="UniProtKB-UniRule"/>
</dbReference>
<dbReference type="EMBL" id="PSYR01000001">
    <property type="protein sequence ID" value="RCN59050.1"/>
    <property type="molecule type" value="Genomic_DNA"/>
</dbReference>
<keyword evidence="9 14" id="KW-0686">Riboflavin biosynthesis</keyword>
<comment type="cofactor">
    <cofactor evidence="14">
        <name>Mg(2+)</name>
        <dbReference type="ChEBI" id="CHEBI:18420"/>
    </cofactor>
    <cofactor evidence="14">
        <name>Mn(2+)</name>
        <dbReference type="ChEBI" id="CHEBI:29035"/>
    </cofactor>
    <text evidence="14">Binds 2 divalent metal cations per subunit. Magnesium or manganese.</text>
</comment>
<feature type="binding site" evidence="14">
    <location>
        <position position="143"/>
    </location>
    <ligand>
        <name>Mg(2+)</name>
        <dbReference type="ChEBI" id="CHEBI:18420"/>
        <label>2</label>
    </ligand>
</feature>
<dbReference type="InterPro" id="IPR000422">
    <property type="entry name" value="DHBP_synthase_RibB"/>
</dbReference>
<reference evidence="15 16" key="1">
    <citation type="submission" date="2018-02" db="EMBL/GenBank/DDBJ databases">
        <title>Insights into the biology of acidophilic members of the Acidiferrobacteraceae family derived from comparative genomic analyses.</title>
        <authorList>
            <person name="Issotta F."/>
            <person name="Thyssen C."/>
            <person name="Mena C."/>
            <person name="Moya A."/>
            <person name="Bellenberg S."/>
            <person name="Sproer C."/>
            <person name="Covarrubias P.C."/>
            <person name="Sand W."/>
            <person name="Quatrini R."/>
            <person name="Vera M."/>
        </authorList>
    </citation>
    <scope>NUCLEOTIDE SEQUENCE [LARGE SCALE GENOMIC DNA]</scope>
    <source>
        <strain evidence="16">m-1</strain>
    </source>
</reference>
<dbReference type="SUPFAM" id="SSF142695">
    <property type="entry name" value="RibA-like"/>
    <property type="match status" value="1"/>
</dbReference>
<accession>A0A1C2G1K6</accession>
<dbReference type="GO" id="GO:0003935">
    <property type="term" value="F:GTP cyclohydrolase II activity"/>
    <property type="evidence" value="ECO:0007669"/>
    <property type="project" value="TreeGrafter"/>
</dbReference>
<dbReference type="NCBIfam" id="TIGR00506">
    <property type="entry name" value="ribB"/>
    <property type="match status" value="1"/>
</dbReference>
<dbReference type="AlphaFoldDB" id="A0A1C2G1K6"/>
<gene>
    <name evidence="14 15" type="primary">ribB</name>
    <name evidence="15" type="ORF">C4900_04740</name>
</gene>
<evidence type="ECO:0000256" key="7">
    <source>
        <dbReference type="ARBA" id="ARBA00012153"/>
    </source>
</evidence>
<evidence type="ECO:0000256" key="1">
    <source>
        <dbReference type="ARBA" id="ARBA00000141"/>
    </source>
</evidence>
<keyword evidence="10 14" id="KW-0479">Metal-binding</keyword>
<dbReference type="UniPathway" id="UPA00275">
    <property type="reaction ID" value="UER00399"/>
</dbReference>
<evidence type="ECO:0000256" key="4">
    <source>
        <dbReference type="ARBA" id="ARBA00004904"/>
    </source>
</evidence>
<comment type="function">
    <text evidence="3 14">Catalyzes the conversion of D-ribulose 5-phosphate to formate and 3,4-dihydroxy-2-butanone 4-phosphate.</text>
</comment>
<comment type="catalytic activity">
    <reaction evidence="1 14">
        <text>D-ribulose 5-phosphate = (2S)-2-hydroxy-3-oxobutyl phosphate + formate + H(+)</text>
        <dbReference type="Rhea" id="RHEA:18457"/>
        <dbReference type="ChEBI" id="CHEBI:15378"/>
        <dbReference type="ChEBI" id="CHEBI:15740"/>
        <dbReference type="ChEBI" id="CHEBI:58121"/>
        <dbReference type="ChEBI" id="CHEBI:58830"/>
        <dbReference type="EC" id="4.1.99.12"/>
    </reaction>
</comment>
<proteinExistence type="inferred from homology"/>
<dbReference type="NCBIfam" id="NF010626">
    <property type="entry name" value="PRK14019.1"/>
    <property type="match status" value="1"/>
</dbReference>
<feature type="binding site" evidence="14">
    <location>
        <position position="28"/>
    </location>
    <ligand>
        <name>Mg(2+)</name>
        <dbReference type="ChEBI" id="CHEBI:18420"/>
        <label>1</label>
    </ligand>
</feature>
<dbReference type="STRING" id="163359.A9R16_11715"/>
<comment type="similarity">
    <text evidence="14">Belongs to the DHBP synthase family.</text>
</comment>
<feature type="site" description="Essential for catalytic activity" evidence="14">
    <location>
        <position position="126"/>
    </location>
</feature>
<evidence type="ECO:0000256" key="5">
    <source>
        <dbReference type="ARBA" id="ARBA00005520"/>
    </source>
</evidence>
<dbReference type="GO" id="GO:0030145">
    <property type="term" value="F:manganese ion binding"/>
    <property type="evidence" value="ECO:0007669"/>
    <property type="project" value="UniProtKB-UniRule"/>
</dbReference>
<evidence type="ECO:0000313" key="15">
    <source>
        <dbReference type="EMBL" id="RCN59050.1"/>
    </source>
</evidence>
<dbReference type="GO" id="GO:0009231">
    <property type="term" value="P:riboflavin biosynthetic process"/>
    <property type="evidence" value="ECO:0007669"/>
    <property type="project" value="UniProtKB-UniRule"/>
</dbReference>
<evidence type="ECO:0000256" key="2">
    <source>
        <dbReference type="ARBA" id="ARBA00001936"/>
    </source>
</evidence>
<dbReference type="InterPro" id="IPR017945">
    <property type="entry name" value="DHBP_synth_RibB-like_a/b_dom"/>
</dbReference>
<dbReference type="Gene3D" id="3.40.50.10990">
    <property type="entry name" value="GTP cyclohydrolase II"/>
    <property type="match status" value="1"/>
</dbReference>
<comment type="cofactor">
    <cofactor evidence="2">
        <name>Mn(2+)</name>
        <dbReference type="ChEBI" id="CHEBI:29035"/>
    </cofactor>
</comment>
<dbReference type="RefSeq" id="WP_065970295.1">
    <property type="nucleotide sequence ID" value="NZ_CP080624.1"/>
</dbReference>
<evidence type="ECO:0000256" key="13">
    <source>
        <dbReference type="ARBA" id="ARBA00023239"/>
    </source>
</evidence>
<dbReference type="Gene3D" id="3.90.870.10">
    <property type="entry name" value="DHBP synthase"/>
    <property type="match status" value="1"/>
</dbReference>
<dbReference type="SUPFAM" id="SSF55821">
    <property type="entry name" value="YrdC/RibB"/>
    <property type="match status" value="1"/>
</dbReference>
<keyword evidence="12 14" id="KW-0464">Manganese</keyword>
<evidence type="ECO:0000313" key="16">
    <source>
        <dbReference type="Proteomes" id="UP000253250"/>
    </source>
</evidence>
<keyword evidence="11 14" id="KW-0460">Magnesium</keyword>
<protein>
    <recommendedName>
        <fullName evidence="8 14">3,4-dihydroxy-2-butanone 4-phosphate synthase</fullName>
        <shortName evidence="14">DHBP synthase</shortName>
        <ecNumber evidence="7 14">4.1.99.12</ecNumber>
    </recommendedName>
</protein>
<dbReference type="HAMAP" id="MF_00180">
    <property type="entry name" value="RibB"/>
    <property type="match status" value="1"/>
</dbReference>
<dbReference type="InterPro" id="IPR032677">
    <property type="entry name" value="GTP_cyclohydro_II"/>
</dbReference>
<dbReference type="InterPro" id="IPR036144">
    <property type="entry name" value="RibA-like_sf"/>
</dbReference>
<comment type="similarity">
    <text evidence="6">In the C-terminal section; belongs to the GTP cyclohydrolase II family.</text>
</comment>
<dbReference type="Proteomes" id="UP000253250">
    <property type="component" value="Unassembled WGS sequence"/>
</dbReference>
<dbReference type="GO" id="GO:0000287">
    <property type="term" value="F:magnesium ion binding"/>
    <property type="evidence" value="ECO:0007669"/>
    <property type="project" value="UniProtKB-UniRule"/>
</dbReference>